<name>A0A9X4RGR3_9CYAN</name>
<reference evidence="2" key="1">
    <citation type="submission" date="2019-05" db="EMBL/GenBank/DDBJ databases">
        <title>Whole genome sequencing of Pseudanabaena catenata USMAC16.</title>
        <authorList>
            <person name="Khan Z."/>
            <person name="Omar W.M."/>
            <person name="Convey P."/>
            <person name="Merican F."/>
            <person name="Najimudin N."/>
        </authorList>
    </citation>
    <scope>NUCLEOTIDE SEQUENCE</scope>
    <source>
        <strain evidence="2">USMAC16</strain>
    </source>
</reference>
<sequence length="97" mass="10133">MKKSSLALISSPAVFAAILLASAPAHANPSSSLNKDSDSYSSSIVITRTAQSLDSKDISSDDRANILTSDRIGDMAIQKLGCDCMGCRQAVLSLLSK</sequence>
<evidence type="ECO:0000256" key="1">
    <source>
        <dbReference type="SAM" id="SignalP"/>
    </source>
</evidence>
<evidence type="ECO:0000313" key="3">
    <source>
        <dbReference type="Proteomes" id="UP001152872"/>
    </source>
</evidence>
<accession>A0A9X4RGR3</accession>
<dbReference type="Proteomes" id="UP001152872">
    <property type="component" value="Unassembled WGS sequence"/>
</dbReference>
<dbReference type="EMBL" id="VBTY01000007">
    <property type="protein sequence ID" value="MDG3493260.1"/>
    <property type="molecule type" value="Genomic_DNA"/>
</dbReference>
<dbReference type="RefSeq" id="WP_009625298.1">
    <property type="nucleotide sequence ID" value="NZ_VBTY01000007.1"/>
</dbReference>
<evidence type="ECO:0000313" key="2">
    <source>
        <dbReference type="EMBL" id="MDG3493260.1"/>
    </source>
</evidence>
<dbReference type="AlphaFoldDB" id="A0A9X4RGR3"/>
<organism evidence="2 3">
    <name type="scientific">Pseudanabaena catenata USMAC16</name>
    <dbReference type="NCBI Taxonomy" id="1855837"/>
    <lineage>
        <taxon>Bacteria</taxon>
        <taxon>Bacillati</taxon>
        <taxon>Cyanobacteriota</taxon>
        <taxon>Cyanophyceae</taxon>
        <taxon>Pseudanabaenales</taxon>
        <taxon>Pseudanabaenaceae</taxon>
        <taxon>Pseudanabaena</taxon>
    </lineage>
</organism>
<gene>
    <name evidence="2" type="ORF">FEV09_01690</name>
</gene>
<keyword evidence="1" id="KW-0732">Signal</keyword>
<feature type="signal peptide" evidence="1">
    <location>
        <begin position="1"/>
        <end position="27"/>
    </location>
</feature>
<protein>
    <submittedName>
        <fullName evidence="2">Uncharacterized protein</fullName>
    </submittedName>
</protein>
<feature type="chain" id="PRO_5040801756" evidence="1">
    <location>
        <begin position="28"/>
        <end position="97"/>
    </location>
</feature>
<comment type="caution">
    <text evidence="2">The sequence shown here is derived from an EMBL/GenBank/DDBJ whole genome shotgun (WGS) entry which is preliminary data.</text>
</comment>
<keyword evidence="3" id="KW-1185">Reference proteome</keyword>
<proteinExistence type="predicted"/>